<dbReference type="InterPro" id="IPR032145">
    <property type="entry name" value="DUF4818"/>
</dbReference>
<feature type="transmembrane region" description="Helical" evidence="2">
    <location>
        <begin position="33"/>
        <end position="49"/>
    </location>
</feature>
<name>A0AAN7VK01_9COLE</name>
<feature type="region of interest" description="Disordered" evidence="1">
    <location>
        <begin position="189"/>
        <end position="210"/>
    </location>
</feature>
<evidence type="ECO:0000256" key="2">
    <source>
        <dbReference type="SAM" id="Phobius"/>
    </source>
</evidence>
<keyword evidence="4" id="KW-1185">Reference proteome</keyword>
<dbReference type="AlphaFoldDB" id="A0AAN7VK01"/>
<keyword evidence="2" id="KW-0472">Membrane</keyword>
<sequence>MGRLLPVTLAVCMNANGIYIFRAPENIECFPTQAYFMFLLAVFYLLWDIPLNPYPSCFRGLVKPVSVIIEFLVAVVMIEFLMADFWCPLQAKFVAFVPKIPDYINDAMNTIGVDAGNVTDYLEILKSEEALIASSYTLSAFFLLSILHACRVVDYRLLRCGVETFAVDIKKRTTKFAIGLLPITSQEMNRRRSRRRGSNSSESSFELENE</sequence>
<organism evidence="3 4">
    <name type="scientific">Pyrocoelia pectoralis</name>
    <dbReference type="NCBI Taxonomy" id="417401"/>
    <lineage>
        <taxon>Eukaryota</taxon>
        <taxon>Metazoa</taxon>
        <taxon>Ecdysozoa</taxon>
        <taxon>Arthropoda</taxon>
        <taxon>Hexapoda</taxon>
        <taxon>Insecta</taxon>
        <taxon>Pterygota</taxon>
        <taxon>Neoptera</taxon>
        <taxon>Endopterygota</taxon>
        <taxon>Coleoptera</taxon>
        <taxon>Polyphaga</taxon>
        <taxon>Elateriformia</taxon>
        <taxon>Elateroidea</taxon>
        <taxon>Lampyridae</taxon>
        <taxon>Lampyrinae</taxon>
        <taxon>Pyrocoelia</taxon>
    </lineage>
</organism>
<keyword evidence="2" id="KW-0812">Transmembrane</keyword>
<evidence type="ECO:0000313" key="3">
    <source>
        <dbReference type="EMBL" id="KAK5646381.1"/>
    </source>
</evidence>
<evidence type="ECO:0000313" key="4">
    <source>
        <dbReference type="Proteomes" id="UP001329430"/>
    </source>
</evidence>
<gene>
    <name evidence="3" type="ORF">RI129_004845</name>
</gene>
<proteinExistence type="predicted"/>
<comment type="caution">
    <text evidence="3">The sequence shown here is derived from an EMBL/GenBank/DDBJ whole genome shotgun (WGS) entry which is preliminary data.</text>
</comment>
<accession>A0AAN7VK01</accession>
<dbReference type="Proteomes" id="UP001329430">
    <property type="component" value="Chromosome 3"/>
</dbReference>
<feature type="transmembrane region" description="Helical" evidence="2">
    <location>
        <begin position="61"/>
        <end position="83"/>
    </location>
</feature>
<protein>
    <submittedName>
        <fullName evidence="3">Uncharacterized protein</fullName>
    </submittedName>
</protein>
<dbReference type="EMBL" id="JAVRBK010000003">
    <property type="protein sequence ID" value="KAK5646381.1"/>
    <property type="molecule type" value="Genomic_DNA"/>
</dbReference>
<evidence type="ECO:0000256" key="1">
    <source>
        <dbReference type="SAM" id="MobiDB-lite"/>
    </source>
</evidence>
<keyword evidence="2" id="KW-1133">Transmembrane helix</keyword>
<reference evidence="3 4" key="1">
    <citation type="journal article" date="2024" name="Insects">
        <title>An Improved Chromosome-Level Genome Assembly of the Firefly Pyrocoelia pectoralis.</title>
        <authorList>
            <person name="Fu X."/>
            <person name="Meyer-Rochow V.B."/>
            <person name="Ballantyne L."/>
            <person name="Zhu X."/>
        </authorList>
    </citation>
    <scope>NUCLEOTIDE SEQUENCE [LARGE SCALE GENOMIC DNA]</scope>
    <source>
        <strain evidence="3">XCY_ONT2</strain>
    </source>
</reference>
<dbReference type="Pfam" id="PF16089">
    <property type="entry name" value="DUF4818"/>
    <property type="match status" value="1"/>
</dbReference>